<evidence type="ECO:0000256" key="2">
    <source>
        <dbReference type="ARBA" id="ARBA00022679"/>
    </source>
</evidence>
<dbReference type="EMBL" id="BEYU01000032">
    <property type="protein sequence ID" value="GBG27526.1"/>
    <property type="molecule type" value="Genomic_DNA"/>
</dbReference>
<evidence type="ECO:0000259" key="6">
    <source>
        <dbReference type="PROSITE" id="PS50011"/>
    </source>
</evidence>
<reference evidence="7 8" key="1">
    <citation type="submission" date="2017-12" db="EMBL/GenBank/DDBJ databases">
        <title>Sequencing, de novo assembly and annotation of complete genome of a new Thraustochytrid species, strain FCC1311.</title>
        <authorList>
            <person name="Sedici K."/>
            <person name="Godart F."/>
            <person name="Aiese Cigliano R."/>
            <person name="Sanseverino W."/>
            <person name="Barakat M."/>
            <person name="Ortet P."/>
            <person name="Marechal E."/>
            <person name="Cagnac O."/>
            <person name="Amato A."/>
        </authorList>
    </citation>
    <scope>NUCLEOTIDE SEQUENCE [LARGE SCALE GENOMIC DNA]</scope>
</reference>
<dbReference type="PROSITE" id="PS50011">
    <property type="entry name" value="PROTEIN_KINASE_DOM"/>
    <property type="match status" value="1"/>
</dbReference>
<dbReference type="InterPro" id="IPR000719">
    <property type="entry name" value="Prot_kinase_dom"/>
</dbReference>
<keyword evidence="8" id="KW-1185">Reference proteome</keyword>
<evidence type="ECO:0000313" key="7">
    <source>
        <dbReference type="EMBL" id="GBG27526.1"/>
    </source>
</evidence>
<keyword evidence="4 7" id="KW-0418">Kinase</keyword>
<dbReference type="SMART" id="SM00220">
    <property type="entry name" value="S_TKc"/>
    <property type="match status" value="1"/>
</dbReference>
<evidence type="ECO:0000256" key="3">
    <source>
        <dbReference type="ARBA" id="ARBA00022741"/>
    </source>
</evidence>
<evidence type="ECO:0000313" key="8">
    <source>
        <dbReference type="Proteomes" id="UP000241890"/>
    </source>
</evidence>
<keyword evidence="3" id="KW-0547">Nucleotide-binding</keyword>
<protein>
    <submittedName>
        <fullName evidence="7">RAC-gamma serine/threonine-protein kinase</fullName>
    </submittedName>
</protein>
<sequence>MSVWARGKGGDDNDVDPAMSCGRRKLVVVTISEVSKAKVEVALKEIRILKTCGPHPFLLSRDSLFVMDQKVCALSELVHGGTLRQLVSREGSLTVDATRFYATEIVDALSCLHARSMAHNALSLDDLQITGNGHLMLINFEATTEESQPAFLDTTRRGGIACATRTVKESNAILDDWWRVGVAVHEMLFGQEPCRELNDSAEFEMRPMHALPMPENAAPCEDSAAWSFVCNLLIPKRAWRLGSRRRGGLRGIREHDFFLSLSWTDVHAMRLTPPWVPSPANETTAC</sequence>
<comment type="caution">
    <text evidence="7">The sequence shown here is derived from an EMBL/GenBank/DDBJ whole genome shotgun (WGS) entry which is preliminary data.</text>
</comment>
<evidence type="ECO:0000256" key="5">
    <source>
        <dbReference type="ARBA" id="ARBA00022840"/>
    </source>
</evidence>
<gene>
    <name evidence="7" type="ORF">FCC1311_037492</name>
</gene>
<keyword evidence="2" id="KW-0808">Transferase</keyword>
<dbReference type="SUPFAM" id="SSF56112">
    <property type="entry name" value="Protein kinase-like (PK-like)"/>
    <property type="match status" value="1"/>
</dbReference>
<proteinExistence type="predicted"/>
<evidence type="ECO:0000256" key="4">
    <source>
        <dbReference type="ARBA" id="ARBA00022777"/>
    </source>
</evidence>
<dbReference type="InterPro" id="IPR011009">
    <property type="entry name" value="Kinase-like_dom_sf"/>
</dbReference>
<organism evidence="7 8">
    <name type="scientific">Hondaea fermentalgiana</name>
    <dbReference type="NCBI Taxonomy" id="2315210"/>
    <lineage>
        <taxon>Eukaryota</taxon>
        <taxon>Sar</taxon>
        <taxon>Stramenopiles</taxon>
        <taxon>Bigyra</taxon>
        <taxon>Labyrinthulomycetes</taxon>
        <taxon>Thraustochytrida</taxon>
        <taxon>Thraustochytriidae</taxon>
        <taxon>Hondaea</taxon>
    </lineage>
</organism>
<accession>A0A2R5G8Y5</accession>
<dbReference type="GO" id="GO:0005524">
    <property type="term" value="F:ATP binding"/>
    <property type="evidence" value="ECO:0007669"/>
    <property type="project" value="UniProtKB-KW"/>
</dbReference>
<dbReference type="GO" id="GO:0004674">
    <property type="term" value="F:protein serine/threonine kinase activity"/>
    <property type="evidence" value="ECO:0007669"/>
    <property type="project" value="UniProtKB-KW"/>
</dbReference>
<dbReference type="Proteomes" id="UP000241890">
    <property type="component" value="Unassembled WGS sequence"/>
</dbReference>
<dbReference type="Gene3D" id="1.10.510.10">
    <property type="entry name" value="Transferase(Phosphotransferase) domain 1"/>
    <property type="match status" value="1"/>
</dbReference>
<dbReference type="Gene3D" id="3.30.200.20">
    <property type="entry name" value="Phosphorylase Kinase, domain 1"/>
    <property type="match status" value="1"/>
</dbReference>
<keyword evidence="1" id="KW-0723">Serine/threonine-protein kinase</keyword>
<dbReference type="PANTHER" id="PTHR24351">
    <property type="entry name" value="RIBOSOMAL PROTEIN S6 KINASE"/>
    <property type="match status" value="1"/>
</dbReference>
<evidence type="ECO:0000256" key="1">
    <source>
        <dbReference type="ARBA" id="ARBA00022527"/>
    </source>
</evidence>
<name>A0A2R5G8Y5_9STRA</name>
<feature type="domain" description="Protein kinase" evidence="6">
    <location>
        <begin position="1"/>
        <end position="258"/>
    </location>
</feature>
<dbReference type="OrthoDB" id="347657at2759"/>
<keyword evidence="5" id="KW-0067">ATP-binding</keyword>
<dbReference type="InParanoid" id="A0A2R5G8Y5"/>
<dbReference type="AlphaFoldDB" id="A0A2R5G8Y5"/>
<dbReference type="Pfam" id="PF00069">
    <property type="entry name" value="Pkinase"/>
    <property type="match status" value="1"/>
</dbReference>